<dbReference type="SUPFAM" id="SSF47598">
    <property type="entry name" value="Ribbon-helix-helix"/>
    <property type="match status" value="1"/>
</dbReference>
<evidence type="ECO:0000313" key="1">
    <source>
        <dbReference type="EMBL" id="TGM98667.1"/>
    </source>
</evidence>
<protein>
    <submittedName>
        <fullName evidence="1">Ribbon-helix-helix protein, CopG family</fullName>
    </submittedName>
</protein>
<keyword evidence="2" id="KW-1185">Reference proteome</keyword>
<dbReference type="EMBL" id="RQHS01000018">
    <property type="protein sequence ID" value="TGM98667.1"/>
    <property type="molecule type" value="Genomic_DNA"/>
</dbReference>
<proteinExistence type="predicted"/>
<sequence>MRKVVSVSLDEELESMLLKSARRQKVSKSEVVQAALKQYFFLTEAKRFRKNLKSYAEKAGYLSEEDIYKDIS</sequence>
<name>A0A4Z1ABP1_9LEPT</name>
<dbReference type="AlphaFoldDB" id="A0A4Z1ABP1"/>
<accession>A0A4Z1ABP1</accession>
<dbReference type="OrthoDB" id="9806119at2"/>
<dbReference type="Proteomes" id="UP000297241">
    <property type="component" value="Unassembled WGS sequence"/>
</dbReference>
<dbReference type="RefSeq" id="WP_135757238.1">
    <property type="nucleotide sequence ID" value="NZ_RQHS01000018.1"/>
</dbReference>
<dbReference type="InterPro" id="IPR013321">
    <property type="entry name" value="Arc_rbn_hlx_hlx"/>
</dbReference>
<reference evidence="1" key="1">
    <citation type="journal article" date="2019" name="PLoS Negl. Trop. Dis.">
        <title>Revisiting the worldwide diversity of Leptospira species in the environment.</title>
        <authorList>
            <person name="Vincent A.T."/>
            <person name="Schiettekatte O."/>
            <person name="Bourhy P."/>
            <person name="Veyrier F.J."/>
            <person name="Picardeau M."/>
        </authorList>
    </citation>
    <scope>NUCLEOTIDE SEQUENCE [LARGE SCALE GENOMIC DNA]</scope>
    <source>
        <strain evidence="1">201601113</strain>
    </source>
</reference>
<evidence type="ECO:0000313" key="2">
    <source>
        <dbReference type="Proteomes" id="UP000297241"/>
    </source>
</evidence>
<dbReference type="GO" id="GO:0006355">
    <property type="term" value="P:regulation of DNA-templated transcription"/>
    <property type="evidence" value="ECO:0007669"/>
    <property type="project" value="InterPro"/>
</dbReference>
<dbReference type="InterPro" id="IPR010985">
    <property type="entry name" value="Ribbon_hlx_hlx"/>
</dbReference>
<organism evidence="1 2">
    <name type="scientific">Leptospira dzoumogneensis</name>
    <dbReference type="NCBI Taxonomy" id="2484904"/>
    <lineage>
        <taxon>Bacteria</taxon>
        <taxon>Pseudomonadati</taxon>
        <taxon>Spirochaetota</taxon>
        <taxon>Spirochaetia</taxon>
        <taxon>Leptospirales</taxon>
        <taxon>Leptospiraceae</taxon>
        <taxon>Leptospira</taxon>
    </lineage>
</organism>
<gene>
    <name evidence="1" type="ORF">EHR06_12105</name>
</gene>
<dbReference type="Gene3D" id="1.10.1220.10">
    <property type="entry name" value="Met repressor-like"/>
    <property type="match status" value="1"/>
</dbReference>
<comment type="caution">
    <text evidence="1">The sequence shown here is derived from an EMBL/GenBank/DDBJ whole genome shotgun (WGS) entry which is preliminary data.</text>
</comment>